<feature type="compositionally biased region" description="Basic and acidic residues" evidence="1">
    <location>
        <begin position="157"/>
        <end position="170"/>
    </location>
</feature>
<evidence type="ECO:0000313" key="2">
    <source>
        <dbReference type="EMBL" id="KAF5953057.1"/>
    </source>
</evidence>
<feature type="compositionally biased region" description="Polar residues" evidence="1">
    <location>
        <begin position="223"/>
        <end position="234"/>
    </location>
</feature>
<feature type="region of interest" description="Disordered" evidence="1">
    <location>
        <begin position="329"/>
        <end position="354"/>
    </location>
</feature>
<feature type="compositionally biased region" description="Basic and acidic residues" evidence="1">
    <location>
        <begin position="267"/>
        <end position="307"/>
    </location>
</feature>
<name>A0A7J7HKX0_CAMSI</name>
<evidence type="ECO:0000313" key="3">
    <source>
        <dbReference type="Proteomes" id="UP000593564"/>
    </source>
</evidence>
<feature type="compositionally biased region" description="Polar residues" evidence="1">
    <location>
        <begin position="329"/>
        <end position="343"/>
    </location>
</feature>
<proteinExistence type="predicted"/>
<dbReference type="EMBL" id="JACBKZ010000004">
    <property type="protein sequence ID" value="KAF5953057.1"/>
    <property type="molecule type" value="Genomic_DNA"/>
</dbReference>
<protein>
    <submittedName>
        <fullName evidence="2">Uncharacterized protein</fullName>
    </submittedName>
</protein>
<sequence>MDQWMGQDCIGSGVSFVTFLLAAALNSDAVKGSLRAYLHRLVRKAFHQCCRMSLVNAIQVSPDKAAESFPEPKKHSKISYTREFLLSLSGLDVCKNLPSGFDRSTLSEFEDAFTAIQDRQRIPGSLPLQGYGRTDYGTSPPTRGDSSNYSRGSYGRWDNRSSGRNERDSDSQSDWDSDSGRHHSNQSRRSWQNSEHDGLLGSGSFPRPSGFPAGLSAPKVRSNDLSQLNRSTEPYQPPRPYKAVPHSRRENSDSFNDETFGSAECTSQDRAEEERRRRESFELMRKEQQKAFQEKQKLNPNKHKDDHVSDLCKLLGDTKEGKSIVTQAVSNNDSSKSSLQTSGARPLVPPGFKSTTLEMNSSTRSLTHSHSAVLPLSSSKSSLSWNLRIKVLFSGFISAFNYFASLLYDSENIYKKSYGSENEPSVGKPEFEESLSHAKAIVQNGNINNQEERQLVQKMGFREQQHENTSIHSPSLNKGEQIVDSSTDLEVSYKKLGVDNQLYKTSSLSEASQTQDGSEIVEFDTKKVAGHKIISDSKQNHSTGVLEKIFGNVLTVNLSGSTGVIEHHDSEQDDTWSPNAVKSSKFADWFLEDEKKAAEDPSHTRPRNLLSLIVGGEKGGSQVSDVKATKHVLPDISFQNSEPTNWHLTSNMTSSTIGISEPLYNCSKQEAIPAILTCEDLEQTILSEYSESGSTLQDPVQTWSDSSTKTKVSKADIDDHASQHLLSLLQKGTDLKDTTESPNLDGGLLDKHNVSKGAIVGSALDNSRVEKVENIQHSGKNLTLETLFGSAFMKELQSVEAPVSIQRGSVGSARTDISEPHGSNFGVMGGGLFPASTVGVGSNRSGDESNILQSSQRQQLNSDEIENWLGINNTQVKVDPSKHQNDLVSKLGGFDGAVDIQLPEEENLITVGDPVNMSNTSNKPVVIAEKLSALNTVLKDVRPMVGREGPPFIRGPYDPMEPEIPFGKLHAQQPSSPQFHPPRMNHGRPFFHPLDLHPTHASSQMNFMAPEGIVHRDAPTTRQFPVNMIRPPFHHPNTGSTGFDIPHQPVLQQMQMPDNYPPSHLRREVPRGGGPLPPHPSNHATGFMQELNPMQSFPFGQQQPKFGGLGMPSQAPDVSGGSNHPEAFQRLLEMERRANSKQIHPLAAVGHSQGMYGHKLDTSFRYR</sequence>
<feature type="compositionally biased region" description="Polar residues" evidence="1">
    <location>
        <begin position="136"/>
        <end position="151"/>
    </location>
</feature>
<reference evidence="2 3" key="2">
    <citation type="submission" date="2020-07" db="EMBL/GenBank/DDBJ databases">
        <title>Genome assembly of wild tea tree DASZ reveals pedigree and selection history of tea varieties.</title>
        <authorList>
            <person name="Zhang W."/>
        </authorList>
    </citation>
    <scope>NUCLEOTIDE SEQUENCE [LARGE SCALE GENOMIC DNA]</scope>
    <source>
        <strain evidence="3">cv. G240</strain>
        <tissue evidence="2">Leaf</tissue>
    </source>
</reference>
<dbReference type="AlphaFoldDB" id="A0A7J7HKX0"/>
<gene>
    <name evidence="2" type="ORF">HYC85_011001</name>
</gene>
<evidence type="ECO:0000256" key="1">
    <source>
        <dbReference type="SAM" id="MobiDB-lite"/>
    </source>
</evidence>
<dbReference type="Proteomes" id="UP000593564">
    <property type="component" value="Unassembled WGS sequence"/>
</dbReference>
<dbReference type="PANTHER" id="PTHR34802:SF1">
    <property type="entry name" value="CHORISMATE SYNTHASE"/>
    <property type="match status" value="1"/>
</dbReference>
<reference evidence="3" key="1">
    <citation type="journal article" date="2020" name="Nat. Commun.">
        <title>Genome assembly of wild tea tree DASZ reveals pedigree and selection history of tea varieties.</title>
        <authorList>
            <person name="Zhang W."/>
            <person name="Zhang Y."/>
            <person name="Qiu H."/>
            <person name="Guo Y."/>
            <person name="Wan H."/>
            <person name="Zhang X."/>
            <person name="Scossa F."/>
            <person name="Alseekh S."/>
            <person name="Zhang Q."/>
            <person name="Wang P."/>
            <person name="Xu L."/>
            <person name="Schmidt M.H."/>
            <person name="Jia X."/>
            <person name="Li D."/>
            <person name="Zhu A."/>
            <person name="Guo F."/>
            <person name="Chen W."/>
            <person name="Ni D."/>
            <person name="Usadel B."/>
            <person name="Fernie A.R."/>
            <person name="Wen W."/>
        </authorList>
    </citation>
    <scope>NUCLEOTIDE SEQUENCE [LARGE SCALE GENOMIC DNA]</scope>
    <source>
        <strain evidence="3">cv. G240</strain>
    </source>
</reference>
<comment type="caution">
    <text evidence="2">The sequence shown here is derived from an EMBL/GenBank/DDBJ whole genome shotgun (WGS) entry which is preliminary data.</text>
</comment>
<keyword evidence="3" id="KW-1185">Reference proteome</keyword>
<accession>A0A7J7HKX0</accession>
<organism evidence="2 3">
    <name type="scientific">Camellia sinensis</name>
    <name type="common">Tea plant</name>
    <name type="synonym">Thea sinensis</name>
    <dbReference type="NCBI Taxonomy" id="4442"/>
    <lineage>
        <taxon>Eukaryota</taxon>
        <taxon>Viridiplantae</taxon>
        <taxon>Streptophyta</taxon>
        <taxon>Embryophyta</taxon>
        <taxon>Tracheophyta</taxon>
        <taxon>Spermatophyta</taxon>
        <taxon>Magnoliopsida</taxon>
        <taxon>eudicotyledons</taxon>
        <taxon>Gunneridae</taxon>
        <taxon>Pentapetalae</taxon>
        <taxon>asterids</taxon>
        <taxon>Ericales</taxon>
        <taxon>Theaceae</taxon>
        <taxon>Camellia</taxon>
    </lineage>
</organism>
<feature type="region of interest" description="Disordered" evidence="1">
    <location>
        <begin position="123"/>
        <end position="307"/>
    </location>
</feature>
<dbReference type="PANTHER" id="PTHR34802">
    <property type="entry name" value="CHORISMATE SYNTHASE"/>
    <property type="match status" value="1"/>
</dbReference>
<feature type="compositionally biased region" description="Polar residues" evidence="1">
    <location>
        <begin position="253"/>
        <end position="266"/>
    </location>
</feature>